<dbReference type="PANTHER" id="PTHR19303">
    <property type="entry name" value="TRANSPOSON"/>
    <property type="match status" value="1"/>
</dbReference>
<reference evidence="2" key="1">
    <citation type="journal article" date="2011" name="PLoS Biol.">
        <title>Gene gain and loss during evolution of obligate parasitism in the white rust pathogen of Arabidopsis thaliana.</title>
        <authorList>
            <person name="Kemen E."/>
            <person name="Gardiner A."/>
            <person name="Schultz-Larsen T."/>
            <person name="Kemen A.C."/>
            <person name="Balmuth A.L."/>
            <person name="Robert-Seilaniantz A."/>
            <person name="Bailey K."/>
            <person name="Holub E."/>
            <person name="Studholme D.J."/>
            <person name="Maclean D."/>
            <person name="Jones J.D."/>
        </authorList>
    </citation>
    <scope>NUCLEOTIDE SEQUENCE</scope>
</reference>
<evidence type="ECO:0000259" key="1">
    <source>
        <dbReference type="Pfam" id="PF03184"/>
    </source>
</evidence>
<dbReference type="GO" id="GO:0003677">
    <property type="term" value="F:DNA binding"/>
    <property type="evidence" value="ECO:0007669"/>
    <property type="project" value="UniProtKB-KW"/>
</dbReference>
<name>F0X0F7_9STRA</name>
<reference evidence="2" key="2">
    <citation type="submission" date="2011-02" db="EMBL/GenBank/DDBJ databases">
        <authorList>
            <person name="MacLean D."/>
        </authorList>
    </citation>
    <scope>NUCLEOTIDE SEQUENCE</scope>
</reference>
<dbReference type="InterPro" id="IPR050863">
    <property type="entry name" value="CenT-Element_Derived"/>
</dbReference>
<dbReference type="PANTHER" id="PTHR19303:SF73">
    <property type="entry name" value="PROTEIN PDC2"/>
    <property type="match status" value="1"/>
</dbReference>
<dbReference type="HOGENOM" id="CLU_018294_2_3_1"/>
<evidence type="ECO:0000313" key="2">
    <source>
        <dbReference type="EMBL" id="CCA27245.1"/>
    </source>
</evidence>
<gene>
    <name evidence="2" type="primary">AlNc14C484G11899</name>
    <name evidence="2" type="ORF">ALNC14_133890</name>
</gene>
<protein>
    <submittedName>
        <fullName evidence="2">CENPB protein Homeodomainlike putative</fullName>
    </submittedName>
</protein>
<keyword evidence="2" id="KW-0371">Homeobox</keyword>
<accession>F0X0F7</accession>
<sequence>MDETAYLFFASPTSTISRNRISGRKQMKKRLTFAIACSADGSLKLPLFIVGRERQPSPKEWMNTRLFQGWVIRLDARMWSENRAILLLLDNVSSHNTSETLTHVEIRKLPPNSTAHLQPLDAEIIRNFESMTSKKKALYHAADWMKFSVVSEKTDKKL</sequence>
<organism evidence="2">
    <name type="scientific">Albugo laibachii Nc14</name>
    <dbReference type="NCBI Taxonomy" id="890382"/>
    <lineage>
        <taxon>Eukaryota</taxon>
        <taxon>Sar</taxon>
        <taxon>Stramenopiles</taxon>
        <taxon>Oomycota</taxon>
        <taxon>Peronosporomycetes</taxon>
        <taxon>Albuginales</taxon>
        <taxon>Albuginaceae</taxon>
        <taxon>Albugo</taxon>
    </lineage>
</organism>
<proteinExistence type="predicted"/>
<dbReference type="InterPro" id="IPR004875">
    <property type="entry name" value="DDE_SF_endonuclease_dom"/>
</dbReference>
<dbReference type="EMBL" id="FR824524">
    <property type="protein sequence ID" value="CCA27245.1"/>
    <property type="molecule type" value="Genomic_DNA"/>
</dbReference>
<dbReference type="AlphaFoldDB" id="F0X0F7"/>
<dbReference type="GO" id="GO:0005634">
    <property type="term" value="C:nucleus"/>
    <property type="evidence" value="ECO:0007669"/>
    <property type="project" value="TreeGrafter"/>
</dbReference>
<feature type="domain" description="DDE-1" evidence="1">
    <location>
        <begin position="59"/>
        <end position="130"/>
    </location>
</feature>
<dbReference type="Pfam" id="PF03184">
    <property type="entry name" value="DDE_1"/>
    <property type="match status" value="1"/>
</dbReference>